<dbReference type="PROSITE" id="PS50005">
    <property type="entry name" value="TPR"/>
    <property type="match status" value="1"/>
</dbReference>
<comment type="caution">
    <text evidence="2">The sequence shown here is derived from an EMBL/GenBank/DDBJ whole genome shotgun (WGS) entry which is preliminary data.</text>
</comment>
<dbReference type="Pfam" id="PF13432">
    <property type="entry name" value="TPR_16"/>
    <property type="match status" value="2"/>
</dbReference>
<dbReference type="GO" id="GO:0035269">
    <property type="term" value="P:protein O-linked glycosylation via mannose"/>
    <property type="evidence" value="ECO:0007669"/>
    <property type="project" value="TreeGrafter"/>
</dbReference>
<dbReference type="RefSeq" id="WP_083490240.1">
    <property type="nucleotide sequence ID" value="NZ_LDJP01000114.1"/>
</dbReference>
<proteinExistence type="predicted"/>
<keyword evidence="3" id="KW-1185">Reference proteome</keyword>
<name>A0A0R0DQU2_9GAMM</name>
<evidence type="ECO:0000313" key="2">
    <source>
        <dbReference type="EMBL" id="KRG80334.1"/>
    </source>
</evidence>
<evidence type="ECO:0000256" key="1">
    <source>
        <dbReference type="PROSITE-ProRule" id="PRU00339"/>
    </source>
</evidence>
<dbReference type="InterPro" id="IPR019734">
    <property type="entry name" value="TPR_rpt"/>
</dbReference>
<dbReference type="PANTHER" id="PTHR44395:SF1">
    <property type="entry name" value="PROTEIN O-MANNOSYL-TRANSFERASE TMTC3"/>
    <property type="match status" value="1"/>
</dbReference>
<dbReference type="SMART" id="SM00028">
    <property type="entry name" value="TPR"/>
    <property type="match status" value="4"/>
</dbReference>
<dbReference type="GO" id="GO:0000030">
    <property type="term" value="F:mannosyltransferase activity"/>
    <property type="evidence" value="ECO:0007669"/>
    <property type="project" value="TreeGrafter"/>
</dbReference>
<dbReference type="OrthoDB" id="5801251at2"/>
<dbReference type="EMBL" id="LDJP01000114">
    <property type="protein sequence ID" value="KRG80334.1"/>
    <property type="molecule type" value="Genomic_DNA"/>
</dbReference>
<organism evidence="2 3">
    <name type="scientific">Stenotrophomonas daejeonensis</name>
    <dbReference type="NCBI Taxonomy" id="659018"/>
    <lineage>
        <taxon>Bacteria</taxon>
        <taxon>Pseudomonadati</taxon>
        <taxon>Pseudomonadota</taxon>
        <taxon>Gammaproteobacteria</taxon>
        <taxon>Lysobacterales</taxon>
        <taxon>Lysobacteraceae</taxon>
        <taxon>Stenotrophomonas</taxon>
    </lineage>
</organism>
<dbReference type="PATRIC" id="fig|659018.3.peg.347"/>
<dbReference type="Gene3D" id="1.25.40.10">
    <property type="entry name" value="Tetratricopeptide repeat domain"/>
    <property type="match status" value="1"/>
</dbReference>
<dbReference type="STRING" id="659018.ABB34_14595"/>
<protein>
    <submittedName>
        <fullName evidence="2">Uncharacterized protein</fullName>
    </submittedName>
</protein>
<keyword evidence="1" id="KW-0802">TPR repeat</keyword>
<dbReference type="SUPFAM" id="SSF48452">
    <property type="entry name" value="TPR-like"/>
    <property type="match status" value="1"/>
</dbReference>
<accession>A0A0R0DQU2</accession>
<feature type="repeat" description="TPR" evidence="1">
    <location>
        <begin position="204"/>
        <end position="237"/>
    </location>
</feature>
<reference evidence="2 3" key="1">
    <citation type="submission" date="2015-05" db="EMBL/GenBank/DDBJ databases">
        <title>Genome sequencing and analysis of members of genus Stenotrophomonas.</title>
        <authorList>
            <person name="Patil P.P."/>
            <person name="Midha S."/>
            <person name="Patil P.B."/>
        </authorList>
    </citation>
    <scope>NUCLEOTIDE SEQUENCE [LARGE SCALE GENOMIC DNA]</scope>
    <source>
        <strain evidence="2 3">JCM 16244</strain>
    </source>
</reference>
<gene>
    <name evidence="2" type="ORF">ABB34_14595</name>
</gene>
<dbReference type="Proteomes" id="UP000050940">
    <property type="component" value="Unassembled WGS sequence"/>
</dbReference>
<sequence>MIGWNAFALLAAITTAPPAVPPAPEQVMAIPAELRQQLQEQVVHGANASDKRLQLLVELVFQPRHPETPSLQYDTAATLTVAETWAQQRANCLSFTLLFVALAREAGLEAHMQEVGQVVGWYQEQGVIYNAGHVNVGLRVDGRRATLDLDQNVLYDRRGPQPISDQRALAHFYNNRGAELMATPDREGARAHLRMALQMDPHFAPAWNNLSVLETRAGDFDAAARALDNALQEDPMLASALSNTSALYHRIGREQQAARLAMRLQRVHARDPFYQFMQGVTAERRGDYAQAVVAYRHAIRLYGSAHQFHFGLARAYFLEGDNRRAMREMARARELGGTDPVRAVYQSKLDSLRRISARHASR</sequence>
<dbReference type="InterPro" id="IPR011990">
    <property type="entry name" value="TPR-like_helical_dom_sf"/>
</dbReference>
<dbReference type="PANTHER" id="PTHR44395">
    <property type="match status" value="1"/>
</dbReference>
<dbReference type="AlphaFoldDB" id="A0A0R0DQU2"/>
<evidence type="ECO:0000313" key="3">
    <source>
        <dbReference type="Proteomes" id="UP000050940"/>
    </source>
</evidence>